<dbReference type="AlphaFoldDB" id="A0A0G0Q6L7"/>
<feature type="transmembrane region" description="Helical" evidence="6">
    <location>
        <begin position="255"/>
        <end position="276"/>
    </location>
</feature>
<reference evidence="7 8" key="1">
    <citation type="journal article" date="2015" name="Nature">
        <title>rRNA introns, odd ribosomes, and small enigmatic genomes across a large radiation of phyla.</title>
        <authorList>
            <person name="Brown C.T."/>
            <person name="Hug L.A."/>
            <person name="Thomas B.C."/>
            <person name="Sharon I."/>
            <person name="Castelle C.J."/>
            <person name="Singh A."/>
            <person name="Wilkins M.J."/>
            <person name="Williams K.H."/>
            <person name="Banfield J.F."/>
        </authorList>
    </citation>
    <scope>NUCLEOTIDE SEQUENCE [LARGE SCALE GENOMIC DNA]</scope>
</reference>
<dbReference type="InterPro" id="IPR022791">
    <property type="entry name" value="L-PG_synthase/AglD"/>
</dbReference>
<proteinExistence type="predicted"/>
<protein>
    <recommendedName>
        <fullName evidence="9">Lysylphosphatidylglycerol synthetase/UPF0104</fullName>
    </recommendedName>
</protein>
<dbReference type="Proteomes" id="UP000034799">
    <property type="component" value="Unassembled WGS sequence"/>
</dbReference>
<evidence type="ECO:0000256" key="5">
    <source>
        <dbReference type="ARBA" id="ARBA00023136"/>
    </source>
</evidence>
<feature type="transmembrane region" description="Helical" evidence="6">
    <location>
        <begin position="313"/>
        <end position="332"/>
    </location>
</feature>
<feature type="transmembrane region" description="Helical" evidence="6">
    <location>
        <begin position="127"/>
        <end position="149"/>
    </location>
</feature>
<evidence type="ECO:0000256" key="1">
    <source>
        <dbReference type="ARBA" id="ARBA00004651"/>
    </source>
</evidence>
<feature type="transmembrane region" description="Helical" evidence="6">
    <location>
        <begin position="16"/>
        <end position="34"/>
    </location>
</feature>
<keyword evidence="5 6" id="KW-0472">Membrane</keyword>
<feature type="transmembrane region" description="Helical" evidence="6">
    <location>
        <begin position="54"/>
        <end position="76"/>
    </location>
</feature>
<feature type="transmembrane region" description="Helical" evidence="6">
    <location>
        <begin position="169"/>
        <end position="189"/>
    </location>
</feature>
<feature type="transmembrane region" description="Helical" evidence="6">
    <location>
        <begin position="226"/>
        <end position="249"/>
    </location>
</feature>
<keyword evidence="4 6" id="KW-1133">Transmembrane helix</keyword>
<keyword evidence="2" id="KW-1003">Cell membrane</keyword>
<comment type="caution">
    <text evidence="7">The sequence shown here is derived from an EMBL/GenBank/DDBJ whole genome shotgun (WGS) entry which is preliminary data.</text>
</comment>
<keyword evidence="3 6" id="KW-0812">Transmembrane</keyword>
<dbReference type="GO" id="GO:0005886">
    <property type="term" value="C:plasma membrane"/>
    <property type="evidence" value="ECO:0007669"/>
    <property type="project" value="UniProtKB-SubCell"/>
</dbReference>
<sequence length="339" mass="38246">MIHRFMKKPELNYKKFLKISLQIFIYVLVIYYIYERASVGRDLVKSIENIDKIYFISAILVYLIQTLFNSFLWFIIMVKSGEKVSLVSQVDVYLKSYLLRYIPGNVVGIFARGEFNKVYGVSRLKSLWGWFLENITFLAVGIGFGSYFIVKNLTSVLNFTTSVVSRQNIVIAISGAVVILILFAVYLSMYKTNELWKFFDSYILKKVLKKNLGKSITIKFDNQSRILIVLGYIVSWAMYSISFILMVAAVDPAALEYPIALASVNALAWSLGYLFIITPSGSGVREGAFLSLLPLIAGISPVGSAIITIGMRLVNVIGEVGAFALFKAYTVLNKMYKRL</sequence>
<evidence type="ECO:0000256" key="6">
    <source>
        <dbReference type="SAM" id="Phobius"/>
    </source>
</evidence>
<evidence type="ECO:0008006" key="9">
    <source>
        <dbReference type="Google" id="ProtNLM"/>
    </source>
</evidence>
<comment type="subcellular location">
    <subcellularLocation>
        <location evidence="1">Cell membrane</location>
        <topology evidence="1">Multi-pass membrane protein</topology>
    </subcellularLocation>
</comment>
<name>A0A0G0Q6L7_9BACT</name>
<accession>A0A0G0Q6L7</accession>
<feature type="transmembrane region" description="Helical" evidence="6">
    <location>
        <begin position="288"/>
        <end position="307"/>
    </location>
</feature>
<dbReference type="EMBL" id="LBWK01000001">
    <property type="protein sequence ID" value="KKR06060.1"/>
    <property type="molecule type" value="Genomic_DNA"/>
</dbReference>
<organism evidence="7 8">
    <name type="scientific">candidate division WS6 bacterium GW2011_GWF2_39_15</name>
    <dbReference type="NCBI Taxonomy" id="1619100"/>
    <lineage>
        <taxon>Bacteria</taxon>
        <taxon>Candidatus Dojkabacteria</taxon>
    </lineage>
</organism>
<evidence type="ECO:0000256" key="2">
    <source>
        <dbReference type="ARBA" id="ARBA00022475"/>
    </source>
</evidence>
<dbReference type="STRING" id="1619100.UT34_C0001G0100"/>
<dbReference type="Pfam" id="PF03706">
    <property type="entry name" value="LPG_synthase_TM"/>
    <property type="match status" value="1"/>
</dbReference>
<evidence type="ECO:0000313" key="7">
    <source>
        <dbReference type="EMBL" id="KKR06060.1"/>
    </source>
</evidence>
<evidence type="ECO:0000313" key="8">
    <source>
        <dbReference type="Proteomes" id="UP000034799"/>
    </source>
</evidence>
<evidence type="ECO:0000256" key="4">
    <source>
        <dbReference type="ARBA" id="ARBA00022989"/>
    </source>
</evidence>
<evidence type="ECO:0000256" key="3">
    <source>
        <dbReference type="ARBA" id="ARBA00022692"/>
    </source>
</evidence>
<gene>
    <name evidence="7" type="ORF">UT34_C0001G0100</name>
</gene>